<dbReference type="NCBIfam" id="TIGR01844">
    <property type="entry name" value="type_I_sec_TolC"/>
    <property type="match status" value="1"/>
</dbReference>
<dbReference type="Proteomes" id="UP000198640">
    <property type="component" value="Unassembled WGS sequence"/>
</dbReference>
<dbReference type="EMBL" id="FNOY01000008">
    <property type="protein sequence ID" value="SDX77382.1"/>
    <property type="molecule type" value="Genomic_DNA"/>
</dbReference>
<evidence type="ECO:0000256" key="5">
    <source>
        <dbReference type="ARBA" id="ARBA00022692"/>
    </source>
</evidence>
<evidence type="ECO:0000256" key="1">
    <source>
        <dbReference type="ARBA" id="ARBA00004442"/>
    </source>
</evidence>
<accession>A0A1H3EF71</accession>
<feature type="chain" id="PRO_5011713698" evidence="8">
    <location>
        <begin position="24"/>
        <end position="441"/>
    </location>
</feature>
<evidence type="ECO:0000256" key="6">
    <source>
        <dbReference type="ARBA" id="ARBA00023136"/>
    </source>
</evidence>
<evidence type="ECO:0000256" key="7">
    <source>
        <dbReference type="ARBA" id="ARBA00023237"/>
    </source>
</evidence>
<dbReference type="GO" id="GO:0009279">
    <property type="term" value="C:cell outer membrane"/>
    <property type="evidence" value="ECO:0007669"/>
    <property type="project" value="UniProtKB-SubCell"/>
</dbReference>
<reference evidence="9 10" key="1">
    <citation type="submission" date="2016-10" db="EMBL/GenBank/DDBJ databases">
        <authorList>
            <person name="de Groot N.N."/>
        </authorList>
    </citation>
    <scope>NUCLEOTIDE SEQUENCE [LARGE SCALE GENOMIC DNA]</scope>
    <source>
        <strain evidence="9 10">Nm1</strain>
    </source>
</reference>
<dbReference type="GO" id="GO:1990281">
    <property type="term" value="C:efflux pump complex"/>
    <property type="evidence" value="ECO:0007669"/>
    <property type="project" value="TreeGrafter"/>
</dbReference>
<feature type="signal peptide" evidence="8">
    <location>
        <begin position="1"/>
        <end position="23"/>
    </location>
</feature>
<evidence type="ECO:0000313" key="10">
    <source>
        <dbReference type="Proteomes" id="UP000198640"/>
    </source>
</evidence>
<dbReference type="InterPro" id="IPR010130">
    <property type="entry name" value="T1SS_OMP_TolC"/>
</dbReference>
<dbReference type="PANTHER" id="PTHR30026:SF20">
    <property type="entry name" value="OUTER MEMBRANE PROTEIN TOLC"/>
    <property type="match status" value="1"/>
</dbReference>
<keyword evidence="3" id="KW-0813">Transport</keyword>
<keyword evidence="8" id="KW-0732">Signal</keyword>
<dbReference type="GO" id="GO:0008233">
    <property type="term" value="F:peptidase activity"/>
    <property type="evidence" value="ECO:0007669"/>
    <property type="project" value="UniProtKB-KW"/>
</dbReference>
<evidence type="ECO:0000313" key="9">
    <source>
        <dbReference type="EMBL" id="SDX77382.1"/>
    </source>
</evidence>
<dbReference type="Pfam" id="PF02321">
    <property type="entry name" value="OEP"/>
    <property type="match status" value="2"/>
</dbReference>
<dbReference type="RefSeq" id="WP_245725070.1">
    <property type="nucleotide sequence ID" value="NZ_FNOY01000008.1"/>
</dbReference>
<proteinExistence type="inferred from homology"/>
<evidence type="ECO:0000256" key="8">
    <source>
        <dbReference type="SAM" id="SignalP"/>
    </source>
</evidence>
<sequence length="441" mass="48657">MRRQVVKLKVVLALLWQFSQAQAMGLLEAYEEALRNDPVFRSAVHENEAGQQSAEIGLSGLLPTLSITHAHGINRGTISQGGISEPLDFNNEVTTLALRQPLLNLEAVAGYRQGIAEANSSQARFAGHTHLLIVRLAEAYFNALLAQDRLALANAQRDALAELKLVNEHMLMRGEGTKTDVLETRSRYALAQAEVIEAQDEWEAARLALATLTGQPVTQLDSLGEAFRAQPIHPADYESWREMALVRNAELVTQRYMVDSSKQEVEKSRSGHAPRVELVASLSRNNSASFVTADRNARLASVGVEVNIPLYAGGRVNAVTSQARANQARTEADLDAMTDQVLLELRRQYQLLQSSILRIESLEIAVESAQLLVEATEKSIRGGVRINLDLLDAQRQLFSAQVDLADARYNYLLAYLRLRYAAGTLQLDDLRSISGYFVASK</sequence>
<dbReference type="SUPFAM" id="SSF56954">
    <property type="entry name" value="Outer membrane efflux proteins (OEP)"/>
    <property type="match status" value="1"/>
</dbReference>
<keyword evidence="10" id="KW-1185">Reference proteome</keyword>
<evidence type="ECO:0000256" key="2">
    <source>
        <dbReference type="ARBA" id="ARBA00007613"/>
    </source>
</evidence>
<keyword evidence="9" id="KW-0378">Hydrolase</keyword>
<dbReference type="InterPro" id="IPR051906">
    <property type="entry name" value="TolC-like"/>
</dbReference>
<comment type="similarity">
    <text evidence="2">Belongs to the outer membrane factor (OMF) (TC 1.B.17) family.</text>
</comment>
<evidence type="ECO:0000256" key="4">
    <source>
        <dbReference type="ARBA" id="ARBA00022452"/>
    </source>
</evidence>
<dbReference type="STRING" id="44576.SAMN05421881_100816"/>
<keyword evidence="4" id="KW-1134">Transmembrane beta strand</keyword>
<dbReference type="GO" id="GO:0006508">
    <property type="term" value="P:proteolysis"/>
    <property type="evidence" value="ECO:0007669"/>
    <property type="project" value="UniProtKB-KW"/>
</dbReference>
<evidence type="ECO:0000256" key="3">
    <source>
        <dbReference type="ARBA" id="ARBA00022448"/>
    </source>
</evidence>
<gene>
    <name evidence="9" type="ORF">SAMN05421881_100816</name>
</gene>
<dbReference type="PANTHER" id="PTHR30026">
    <property type="entry name" value="OUTER MEMBRANE PROTEIN TOLC"/>
    <property type="match status" value="1"/>
</dbReference>
<dbReference type="GO" id="GO:0015562">
    <property type="term" value="F:efflux transmembrane transporter activity"/>
    <property type="evidence" value="ECO:0007669"/>
    <property type="project" value="InterPro"/>
</dbReference>
<dbReference type="AlphaFoldDB" id="A0A1H3EF71"/>
<dbReference type="InterPro" id="IPR003423">
    <property type="entry name" value="OMP_efflux"/>
</dbReference>
<organism evidence="9 10">
    <name type="scientific">Nitrosomonas halophila</name>
    <dbReference type="NCBI Taxonomy" id="44576"/>
    <lineage>
        <taxon>Bacteria</taxon>
        <taxon>Pseudomonadati</taxon>
        <taxon>Pseudomonadota</taxon>
        <taxon>Betaproteobacteria</taxon>
        <taxon>Nitrosomonadales</taxon>
        <taxon>Nitrosomonadaceae</taxon>
        <taxon>Nitrosomonas</taxon>
    </lineage>
</organism>
<dbReference type="Gene3D" id="1.20.1600.10">
    <property type="entry name" value="Outer membrane efflux proteins (OEP)"/>
    <property type="match status" value="1"/>
</dbReference>
<dbReference type="GO" id="GO:0015288">
    <property type="term" value="F:porin activity"/>
    <property type="evidence" value="ECO:0007669"/>
    <property type="project" value="TreeGrafter"/>
</dbReference>
<name>A0A1H3EF71_9PROT</name>
<keyword evidence="5" id="KW-0812">Transmembrane</keyword>
<comment type="subcellular location">
    <subcellularLocation>
        <location evidence="1">Cell outer membrane</location>
    </subcellularLocation>
</comment>
<keyword evidence="7" id="KW-0998">Cell outer membrane</keyword>
<protein>
    <submittedName>
        <fullName evidence="9">Outer membrane protein, protease secretion system</fullName>
    </submittedName>
</protein>
<keyword evidence="6" id="KW-0472">Membrane</keyword>
<keyword evidence="9" id="KW-0645">Protease</keyword>